<proteinExistence type="predicted"/>
<evidence type="ECO:0000256" key="1">
    <source>
        <dbReference type="SAM" id="MobiDB-lite"/>
    </source>
</evidence>
<name>A0A2P8D0Y9_9ACTN</name>
<comment type="caution">
    <text evidence="3">The sequence shown here is derived from an EMBL/GenBank/DDBJ whole genome shotgun (WGS) entry which is preliminary data.</text>
</comment>
<keyword evidence="2" id="KW-0472">Membrane</keyword>
<dbReference type="AlphaFoldDB" id="A0A2P8D0Y9"/>
<dbReference type="Proteomes" id="UP000240542">
    <property type="component" value="Unassembled WGS sequence"/>
</dbReference>
<dbReference type="EMBL" id="PYGA01000021">
    <property type="protein sequence ID" value="PSK90884.1"/>
    <property type="molecule type" value="Genomic_DNA"/>
</dbReference>
<sequence length="93" mass="9583">MRAMWDVLSALIPPVVVATVFCTFIYKLLRSEMAPRTADGRPVKDASSEGNGTPVPETDQLAAAEGDTAEGGPKSTESSATDLPSGDTGSAGR</sequence>
<protein>
    <submittedName>
        <fullName evidence="3">Uncharacterized protein</fullName>
    </submittedName>
</protein>
<reference evidence="3 4" key="1">
    <citation type="submission" date="2018-03" db="EMBL/GenBank/DDBJ databases">
        <title>Genomic Encyclopedia of Archaeal and Bacterial Type Strains, Phase II (KMG-II): from individual species to whole genera.</title>
        <authorList>
            <person name="Goeker M."/>
        </authorList>
    </citation>
    <scope>NUCLEOTIDE SEQUENCE [LARGE SCALE GENOMIC DNA]</scope>
    <source>
        <strain evidence="3 4">DSM 45312</strain>
    </source>
</reference>
<evidence type="ECO:0000313" key="4">
    <source>
        <dbReference type="Proteomes" id="UP000240542"/>
    </source>
</evidence>
<keyword evidence="2" id="KW-0812">Transmembrane</keyword>
<feature type="compositionally biased region" description="Basic and acidic residues" evidence="1">
    <location>
        <begin position="38"/>
        <end position="47"/>
    </location>
</feature>
<accession>A0A2P8D0Y9</accession>
<feature type="transmembrane region" description="Helical" evidence="2">
    <location>
        <begin position="6"/>
        <end position="26"/>
    </location>
</feature>
<evidence type="ECO:0000256" key="2">
    <source>
        <dbReference type="SAM" id="Phobius"/>
    </source>
</evidence>
<gene>
    <name evidence="3" type="ORF">CLV63_1219</name>
</gene>
<organism evidence="3 4">
    <name type="scientific">Murinocardiopsis flavida</name>
    <dbReference type="NCBI Taxonomy" id="645275"/>
    <lineage>
        <taxon>Bacteria</taxon>
        <taxon>Bacillati</taxon>
        <taxon>Actinomycetota</taxon>
        <taxon>Actinomycetes</taxon>
        <taxon>Streptosporangiales</taxon>
        <taxon>Nocardiopsidaceae</taxon>
        <taxon>Murinocardiopsis</taxon>
    </lineage>
</organism>
<keyword evidence="2" id="KW-1133">Transmembrane helix</keyword>
<keyword evidence="4" id="KW-1185">Reference proteome</keyword>
<dbReference type="OrthoDB" id="3431525at2"/>
<evidence type="ECO:0000313" key="3">
    <source>
        <dbReference type="EMBL" id="PSK90884.1"/>
    </source>
</evidence>
<feature type="region of interest" description="Disordered" evidence="1">
    <location>
        <begin position="35"/>
        <end position="93"/>
    </location>
</feature>